<dbReference type="EMBL" id="CAJNRD030001118">
    <property type="protein sequence ID" value="CAG5084531.1"/>
    <property type="molecule type" value="Genomic_DNA"/>
</dbReference>
<protein>
    <submittedName>
        <fullName evidence="2">Uncharacterized protein</fullName>
    </submittedName>
</protein>
<evidence type="ECO:0000313" key="3">
    <source>
        <dbReference type="Proteomes" id="UP000786811"/>
    </source>
</evidence>
<proteinExistence type="predicted"/>
<accession>A0A8J2MJ19</accession>
<dbReference type="Proteomes" id="UP000786811">
    <property type="component" value="Unassembled WGS sequence"/>
</dbReference>
<feature type="compositionally biased region" description="Low complexity" evidence="1">
    <location>
        <begin position="151"/>
        <end position="160"/>
    </location>
</feature>
<evidence type="ECO:0000256" key="1">
    <source>
        <dbReference type="SAM" id="MobiDB-lite"/>
    </source>
</evidence>
<comment type="caution">
    <text evidence="2">The sequence shown here is derived from an EMBL/GenBank/DDBJ whole genome shotgun (WGS) entry which is preliminary data.</text>
</comment>
<dbReference type="OrthoDB" id="10643781at2759"/>
<reference evidence="2" key="1">
    <citation type="submission" date="2021-04" db="EMBL/GenBank/DDBJ databases">
        <authorList>
            <person name="Chebbi M.A.C M."/>
        </authorList>
    </citation>
    <scope>NUCLEOTIDE SEQUENCE</scope>
</reference>
<sequence length="230" mass="26701">MDDTIVTPTPENIVNHDELILQQQWNIEKEMSKLILHIGEEKSLKVLEREYPEEQVYCLKDSRWFILCGLICRLPLCRCLIRRPTLIIMTSMIHLCSHFGFWKLTSQNPPELLIARNEQAISDRKRLAKSYQVQDQQHLDQSSANFPAEESSSNSYGDSSRTVTSSMFSRKYVQPSEILSDFFFADDEAPGSQEPNLNLENRKFVVKNEQDLDHILIDKDQGLDLVIYVH</sequence>
<evidence type="ECO:0000313" key="2">
    <source>
        <dbReference type="EMBL" id="CAG5084531.1"/>
    </source>
</evidence>
<dbReference type="AlphaFoldDB" id="A0A8J2MJ19"/>
<feature type="region of interest" description="Disordered" evidence="1">
    <location>
        <begin position="135"/>
        <end position="160"/>
    </location>
</feature>
<organism evidence="2 3">
    <name type="scientific">Cotesia congregata</name>
    <name type="common">Parasitoid wasp</name>
    <name type="synonym">Apanteles congregatus</name>
    <dbReference type="NCBI Taxonomy" id="51543"/>
    <lineage>
        <taxon>Eukaryota</taxon>
        <taxon>Metazoa</taxon>
        <taxon>Ecdysozoa</taxon>
        <taxon>Arthropoda</taxon>
        <taxon>Hexapoda</taxon>
        <taxon>Insecta</taxon>
        <taxon>Pterygota</taxon>
        <taxon>Neoptera</taxon>
        <taxon>Endopterygota</taxon>
        <taxon>Hymenoptera</taxon>
        <taxon>Apocrita</taxon>
        <taxon>Ichneumonoidea</taxon>
        <taxon>Braconidae</taxon>
        <taxon>Microgastrinae</taxon>
        <taxon>Cotesia</taxon>
    </lineage>
</organism>
<name>A0A8J2MJ19_COTCN</name>
<keyword evidence="3" id="KW-1185">Reference proteome</keyword>
<feature type="compositionally biased region" description="Polar residues" evidence="1">
    <location>
        <begin position="135"/>
        <end position="145"/>
    </location>
</feature>
<gene>
    <name evidence="2" type="ORF">HICCMSTLAB_LOCUS4129</name>
</gene>